<accession>A0A1F7W4I5</accession>
<evidence type="ECO:0000256" key="1">
    <source>
        <dbReference type="SAM" id="MobiDB-lite"/>
    </source>
</evidence>
<evidence type="ECO:0000313" key="2">
    <source>
        <dbReference type="EMBL" id="OGL97732.1"/>
    </source>
</evidence>
<dbReference type="Proteomes" id="UP000176501">
    <property type="component" value="Unassembled WGS sequence"/>
</dbReference>
<feature type="region of interest" description="Disordered" evidence="1">
    <location>
        <begin position="91"/>
        <end position="117"/>
    </location>
</feature>
<proteinExistence type="predicted"/>
<evidence type="ECO:0000313" key="3">
    <source>
        <dbReference type="Proteomes" id="UP000176501"/>
    </source>
</evidence>
<reference evidence="2 3" key="1">
    <citation type="journal article" date="2016" name="Nat. Commun.">
        <title>Thousands of microbial genomes shed light on interconnected biogeochemical processes in an aquifer system.</title>
        <authorList>
            <person name="Anantharaman K."/>
            <person name="Brown C.T."/>
            <person name="Hug L.A."/>
            <person name="Sharon I."/>
            <person name="Castelle C.J."/>
            <person name="Probst A.J."/>
            <person name="Thomas B.C."/>
            <person name="Singh A."/>
            <person name="Wilkins M.J."/>
            <person name="Karaoz U."/>
            <person name="Brodie E.L."/>
            <person name="Williams K.H."/>
            <person name="Hubbard S.S."/>
            <person name="Banfield J.F."/>
        </authorList>
    </citation>
    <scope>NUCLEOTIDE SEQUENCE [LARGE SCALE GENOMIC DNA]</scope>
</reference>
<feature type="compositionally biased region" description="Basic and acidic residues" evidence="1">
    <location>
        <begin position="241"/>
        <end position="251"/>
    </location>
</feature>
<gene>
    <name evidence="2" type="ORF">A2304_00510</name>
</gene>
<dbReference type="EMBL" id="MGFE01000030">
    <property type="protein sequence ID" value="OGL97732.1"/>
    <property type="molecule type" value="Genomic_DNA"/>
</dbReference>
<protein>
    <submittedName>
        <fullName evidence="2">Uncharacterized protein</fullName>
    </submittedName>
</protein>
<feature type="compositionally biased region" description="Low complexity" evidence="1">
    <location>
        <begin position="224"/>
        <end position="240"/>
    </location>
</feature>
<sequence length="265" mass="28838">MLLSYLIETAINATHPTDRAAAARKAFVEIGGFAAANQSRIAKGDEPFTRVAEVPMWTVMKVVRPMIEAHRDQQTAAALVATEVVLVPVDQAPRRRGQRGGRRHAAKPQAVPRAPAERTLAQGERWCNACPRRHVFNQQDGRVPPLVELRKRFQDGPPTREQLLEISGCGATARDGWFPLDVAVEGIRQRAADRQARAEREAEREARQLETTVGGKAGRILASATRRAAAAPKTSSAPAKPRGEERSHHGDGTLQGGLAALRLAK</sequence>
<comment type="caution">
    <text evidence="2">The sequence shown here is derived from an EMBL/GenBank/DDBJ whole genome shotgun (WGS) entry which is preliminary data.</text>
</comment>
<name>A0A1F7W4I5_9BACT</name>
<feature type="region of interest" description="Disordered" evidence="1">
    <location>
        <begin position="224"/>
        <end position="265"/>
    </location>
</feature>
<dbReference type="AlphaFoldDB" id="A0A1F7W4I5"/>
<organism evidence="2 3">
    <name type="scientific">Candidatus Uhrbacteria bacterium RIFOXYB2_FULL_57_15</name>
    <dbReference type="NCBI Taxonomy" id="1802422"/>
    <lineage>
        <taxon>Bacteria</taxon>
        <taxon>Candidatus Uhriibacteriota</taxon>
    </lineage>
</organism>
<feature type="compositionally biased region" description="Basic residues" evidence="1">
    <location>
        <begin position="94"/>
        <end position="106"/>
    </location>
</feature>